<keyword evidence="4" id="KW-1185">Reference proteome</keyword>
<dbReference type="OrthoDB" id="5386595at2759"/>
<dbReference type="InterPro" id="IPR003615">
    <property type="entry name" value="HNH_nuc"/>
</dbReference>
<comment type="caution">
    <text evidence="3">The sequence shown here is derived from an EMBL/GenBank/DDBJ whole genome shotgun (WGS) entry which is preliminary data.</text>
</comment>
<gene>
    <name evidence="3" type="ORF">F53441_7370</name>
</gene>
<evidence type="ECO:0000256" key="1">
    <source>
        <dbReference type="SAM" id="MobiDB-lite"/>
    </source>
</evidence>
<dbReference type="Pfam" id="PF13391">
    <property type="entry name" value="HNH_2"/>
    <property type="match status" value="1"/>
</dbReference>
<dbReference type="AlphaFoldDB" id="A0A8H4KFY9"/>
<feature type="domain" description="HNH nuclease" evidence="2">
    <location>
        <begin position="214"/>
        <end position="268"/>
    </location>
</feature>
<dbReference type="Proteomes" id="UP000605986">
    <property type="component" value="Unassembled WGS sequence"/>
</dbReference>
<dbReference type="EMBL" id="JAADJG010000289">
    <property type="protein sequence ID" value="KAF4449391.1"/>
    <property type="molecule type" value="Genomic_DNA"/>
</dbReference>
<feature type="compositionally biased region" description="Acidic residues" evidence="1">
    <location>
        <begin position="419"/>
        <end position="438"/>
    </location>
</feature>
<organism evidence="3 4">
    <name type="scientific">Fusarium austroafricanum</name>
    <dbReference type="NCBI Taxonomy" id="2364996"/>
    <lineage>
        <taxon>Eukaryota</taxon>
        <taxon>Fungi</taxon>
        <taxon>Dikarya</taxon>
        <taxon>Ascomycota</taxon>
        <taxon>Pezizomycotina</taxon>
        <taxon>Sordariomycetes</taxon>
        <taxon>Hypocreomycetidae</taxon>
        <taxon>Hypocreales</taxon>
        <taxon>Nectriaceae</taxon>
        <taxon>Fusarium</taxon>
        <taxon>Fusarium concolor species complex</taxon>
    </lineage>
</organism>
<sequence length="438" mass="50257">MSSTPVPDNTTLPLRTPSTAETLTVEKNRRIAQKRKASQSWDRDLAHLSAPELDAKRQHISTAITEVKGGISRNPRMGHDYWTQYIKLAELHQLRTQVQSQRELEHFTPSSPNATWYDENDAIKLRNEYHSWKQFQTILSKHTKKLQGRLSSGREAFVRLFATSNCGLDISGSVGKRDSSVQKNFGAKMAAVYCPNPESEGDRWDPVLATWASSDSINAAHLYPWRQHLFMNEIFGPDSINDLFEPCNGLFLHKKIKRALDLGQVAIVPDLDLDPSDPDRPLDDLKERQDRVKIWEQQKVRDYKFIVLDLANPAMHKNVFTKKLFEVLTIAELHGRKLQFLTDARPKARYVWWTYLNTILKTSWQNDKVVQERELIGFVEEIGHDMESILGDGDETQQEEPRLELVTGLVEDAVSKSMEDEDGDEEEDGDPESENEYL</sequence>
<evidence type="ECO:0000313" key="3">
    <source>
        <dbReference type="EMBL" id="KAF4449391.1"/>
    </source>
</evidence>
<reference evidence="3" key="1">
    <citation type="submission" date="2020-01" db="EMBL/GenBank/DDBJ databases">
        <title>Identification and distribution of gene clusters putatively required for synthesis of sphingolipid metabolism inhibitors in phylogenetically diverse species of the filamentous fungus Fusarium.</title>
        <authorList>
            <person name="Kim H.-S."/>
            <person name="Busman M."/>
            <person name="Brown D.W."/>
            <person name="Divon H."/>
            <person name="Uhlig S."/>
            <person name="Proctor R.H."/>
        </authorList>
    </citation>
    <scope>NUCLEOTIDE SEQUENCE</scope>
    <source>
        <strain evidence="3">NRRL 53441</strain>
    </source>
</reference>
<protein>
    <recommendedName>
        <fullName evidence="2">HNH nuclease domain-containing protein</fullName>
    </recommendedName>
</protein>
<evidence type="ECO:0000313" key="4">
    <source>
        <dbReference type="Proteomes" id="UP000605986"/>
    </source>
</evidence>
<evidence type="ECO:0000259" key="2">
    <source>
        <dbReference type="Pfam" id="PF13391"/>
    </source>
</evidence>
<proteinExistence type="predicted"/>
<name>A0A8H4KFY9_9HYPO</name>
<accession>A0A8H4KFY9</accession>
<feature type="region of interest" description="Disordered" evidence="1">
    <location>
        <begin position="413"/>
        <end position="438"/>
    </location>
</feature>